<organism evidence="3 4">
    <name type="scientific">Pedosphaera parvula (strain Ellin514)</name>
    <dbReference type="NCBI Taxonomy" id="320771"/>
    <lineage>
        <taxon>Bacteria</taxon>
        <taxon>Pseudomonadati</taxon>
        <taxon>Verrucomicrobiota</taxon>
        <taxon>Pedosphaerae</taxon>
        <taxon>Pedosphaerales</taxon>
        <taxon>Pedosphaeraceae</taxon>
        <taxon>Pedosphaera</taxon>
    </lineage>
</organism>
<comment type="caution">
    <text evidence="3">The sequence shown here is derived from an EMBL/GenBank/DDBJ whole genome shotgun (WGS) entry which is preliminary data.</text>
</comment>
<reference evidence="3 4" key="1">
    <citation type="journal article" date="2011" name="J. Bacteriol.">
        <title>Genome sequence of 'Pedosphaera parvula' Ellin514, an aerobic Verrucomicrobial isolate from pasture soil.</title>
        <authorList>
            <person name="Kant R."/>
            <person name="van Passel M.W."/>
            <person name="Sangwan P."/>
            <person name="Palva A."/>
            <person name="Lucas S."/>
            <person name="Copeland A."/>
            <person name="Lapidus A."/>
            <person name="Glavina Del Rio T."/>
            <person name="Dalin E."/>
            <person name="Tice H."/>
            <person name="Bruce D."/>
            <person name="Goodwin L."/>
            <person name="Pitluck S."/>
            <person name="Chertkov O."/>
            <person name="Larimer F.W."/>
            <person name="Land M.L."/>
            <person name="Hauser L."/>
            <person name="Brettin T.S."/>
            <person name="Detter J.C."/>
            <person name="Han S."/>
            <person name="de Vos W.M."/>
            <person name="Janssen P.H."/>
            <person name="Smidt H."/>
        </authorList>
    </citation>
    <scope>NUCLEOTIDE SEQUENCE [LARGE SCALE GENOMIC DNA]</scope>
    <source>
        <strain evidence="3 4">Ellin514</strain>
    </source>
</reference>
<dbReference type="EMBL" id="ABOX02000039">
    <property type="protein sequence ID" value="EEF58650.1"/>
    <property type="molecule type" value="Genomic_DNA"/>
</dbReference>
<accession>B9XN97</accession>
<dbReference type="InterPro" id="IPR011658">
    <property type="entry name" value="PA14_dom"/>
</dbReference>
<evidence type="ECO:0000256" key="1">
    <source>
        <dbReference type="SAM" id="MobiDB-lite"/>
    </source>
</evidence>
<name>B9XN97_PEDPL</name>
<evidence type="ECO:0000259" key="2">
    <source>
        <dbReference type="PROSITE" id="PS51820"/>
    </source>
</evidence>
<feature type="domain" description="PA14" evidence="2">
    <location>
        <begin position="49"/>
        <end position="205"/>
    </location>
</feature>
<sequence length="2954" mass="322075">MRRSGLNTAESLAVDEAGDVYVSGHFGSGSLTSDTSFDGSGQWRVDVVSASVGISDIYIANAVLGGAGATSTNTSYWDKINFGSGSDGGFGGDAPFPNGVANNFVLHATGEIYIPSDGVYTFSSSTDDGTSLSIDGTQVLVYTGSRGVGTTTGAIFLTRGLHFADYIQFQGGGATSAELLFTPPGSPYVYWLQPTKLRDTQNKAYVAKFDGGLTVFKNAYFTASETPGSGGAFHELQYAQGWVYAVGSWQGVANNPDIGLKDTSVNGSTDIDIVKLDTDLKLKGRATVKGSANNEGYSVSPDDNGNIYVVGSYGPGSVDFTGNGDRSSTDPTKDRKFTSLSSPQTSLFVAQLNSNLDFQWVNQPTSPIPGSFSTASKVRWNSVLQRLFWTGFFANGSLTLGQPTTQVTLNGTQGFLTVLQPDGTFTERVLLTVISDYGNSVSQIKPFGGPLVGGNPTSTNQQYVIKGVPVTASVPKIIFRKGQVDVISDDQADTRISNNGYSVDNNVATGNAESYTFTITKDTSVTFNWQVDYALNIDSDLSGTVGTGDPAHGLAGISGISSLASGNPVPSVQKHWVAKSDTVIATIDSETMDLNNPGLPIKYVVTGYSAAGPANPLNSLQTNFISFSGNEVRRQVPQFVMNGPASIQYRWKLKIGVQVNTTGPQSSGWPLVKVLKDPGQTNSLPPAQSNGTGSGTFYFDEHTSVDIGTLKNQGVVQVKGWLNGDGYIFANTGALSNLTSSFTVTTTNGVQTYVSTRVPDLVRPGRVMWDYGDRIFEETVYIGNSVTFSTVDDPAVKAILRSDLSPDHVDVSEGPQGSTGNDMGIWDPQGKKYYPLRPGVVLSYWFTSGDPAARVIIRLTFKYPVSPHYRHIAGTPAVNLDPSTNDLVSFNSLKYTEPTTSAAVDSSNNFTATGPGNTVLLFNETSSSGRGGQIQTYRVRVVQTKKWNDQLPATQVAYIGQKITSAYDTAGLGTGYLFFKNARYNPFIYNRDTITGPIIPVNLFPTAGPTEQLVVVWYENRDKITWPYQAVQYTPAWPTPATGLNRIVLASRYGNESVAADGTDQIVTPAKMIGTNVIPVETTFNPARFQQLKIYNQPDSTIPGYNPNEEHALLAPSLRSAAISPRPMAAYALRDNDLNVTNRDASYTSDPYVLVQFFDALDQEFKMKVYNIVRAATNLNAGDLSYEYSFNQEMNAGEPVIPFYPLVSVIGATPSAATYGRDGQPTAQRCFWKDHKGTGWAVSGDGFFYMYFYYPLSPDFWWPAADNKQPGDSVAWLSNTPRDTNAFFNIDYTRNDQNPTAQKILYTTSWPQNVPVLKVGETLTFPGGEYHADNPITTVIDDNGDLVTEDTPGLPGVVGWAAGEIIYDTLNPVMNDQTIFDRYTARLFPALEERTVDLPVNQFPDLLLPANKRTQVKNGNYAFVELPSSLQKRVYYDPLRAKLVMKGFLNDKDIADSTLTASPPAVYVLEPNVLTLQEKAILDGTAAGSPFADLQGGAFALAMDTLFDLCRNPNQLDKGSNGVDQAYRVGLEQKIKRQINGLPITQTNSGIVSYVRDASKGAEQQALGPGLALVANPAFLDPNDSTQISYVTVAENNSDSLGSSPVVLHIVKVDKSQRYRGAIKTILSDNVFDENIVLRHTADFGGNADDLVFEWWYRPEDGTTALTPDRQGPPSPWKLFADPSGNLGNGFYQLTLKGNPSAPEALLADTLFFVRYRHKNEVTSGVNWEVPQPNGESRCVLNDCKPGIPYDWAGAGNSTPQDLNQDGLPDYKPQLAEGWIKRVLDAVNPYEARINDFTGDSPATYSSMIEELGARYEGPVALNPDKNVIENVGLIALYETILQRGRGLSIDLSTPVSTPAIANALELASTRLGDFYMLLGNEAYSDSQNPTIGYGSDSVQYGSLAPSVFAFQNQVSSLLEEELALLRGQDDNKAAPVYNRLFWNFTKGEGEAAYAMKYNISDMNKDGFIDENDAMILYPQGHGDAWGHYLSAIKMQYELLRQPYFNWVSRSEFYNLQDIVIPVDFLDERKFAQIAAAKAKAGSEIVNLTYRDKYVADPNGQWQGYTDTDKTRAWGVEEWARRAGQGAYFDWISANSLLPAVHPNTNYTGIQKVDRTTVQDIVLVSASLQAIQTKVDEVNNGNNPLGLENGSLSFDIDPPTLDVTNPTTAPGNGQTLFDQMYQRALAALGNAKITFDNANQLNNLIRQVANSQAAFQDQVYQQDVSYRNQLIEIFGTPYDGTIGSGKAYPAGYQGPDTMLYMYVDVNNVNDSTVPQPPASYYDAYKNQITGDAKVVNGVDNSWKTTYNLTFLNENQITNSINYSDFSDTNSFPLVNQLQNLNLPIMASGYTYTAPSDWGSRQSPGALQDIINQMVQAQADLNTAISDWDGTQYSMISSLQMINAKFDYNQKIRDNMKGQIAYDSVMGALGLTFKSISAVSELSSEIADGIGATAAMMFPTTTPTVGLAVSLGDALAPARGAIKGVGFSAKTTFIGFKLLFDKLADGTDLAKSIGDSIFALEIDGDERDLDLIQNLSELQINSYNESSARVVVFKQVQVLSELSDQYRSKLAEGFRLMEERTAYNQRVAAQTQKNRYQDMTFRVSRNAALEKYRSAFDLAARYTYLAGTAFDYDTNLGWDDAGSPADILTDIVRQRTIGLIGSNGQPAVGAGGLAEDLAKLQANYQVLKTRLGINNPQIEEATFSIRSEALRILSTNTSDATWVSTLRNSAIYKSDLWQVPEYRRFCRPFSSATNGAQPGLVITFSTQIRPNKNFFGWPLGGKDSSYDPSVYATRISSAGVWFSGYDTVNLPQTPRVYLIPIGQDIMTVPTSPDLAVRLWDVVDQNIPVPYPADSANLNDPTYKPLTDSLSGSYGDIRRFSSFRAFGFDHSQLSAFEQGSLIYNARLTGRSAWNTKWMLIIPGATFNADPTHGLDLFINSVKDIKLIFNTYGYSGN</sequence>
<gene>
    <name evidence="3" type="ORF">Cflav_PD1551</name>
</gene>
<dbReference type="PROSITE" id="PS51820">
    <property type="entry name" value="PA14"/>
    <property type="match status" value="1"/>
</dbReference>
<feature type="compositionally biased region" description="Basic and acidic residues" evidence="1">
    <location>
        <begin position="327"/>
        <end position="337"/>
    </location>
</feature>
<dbReference type="STRING" id="320771.Cflav_PD1551"/>
<dbReference type="SMART" id="SM00758">
    <property type="entry name" value="PA14"/>
    <property type="match status" value="1"/>
</dbReference>
<dbReference type="RefSeq" id="WP_007417284.1">
    <property type="nucleotide sequence ID" value="NZ_ABOX02000039.1"/>
</dbReference>
<dbReference type="InterPro" id="IPR037524">
    <property type="entry name" value="PA14/GLEYA"/>
</dbReference>
<protein>
    <submittedName>
        <fullName evidence="3">PA14 domain protein</fullName>
    </submittedName>
</protein>
<dbReference type="OrthoDB" id="9785394at2"/>
<dbReference type="Pfam" id="PF07691">
    <property type="entry name" value="PA14"/>
    <property type="match status" value="1"/>
</dbReference>
<feature type="region of interest" description="Disordered" evidence="1">
    <location>
        <begin position="319"/>
        <end position="339"/>
    </location>
</feature>
<proteinExistence type="predicted"/>
<evidence type="ECO:0000313" key="3">
    <source>
        <dbReference type="EMBL" id="EEF58650.1"/>
    </source>
</evidence>
<evidence type="ECO:0000313" key="4">
    <source>
        <dbReference type="Proteomes" id="UP000003688"/>
    </source>
</evidence>
<dbReference type="Proteomes" id="UP000003688">
    <property type="component" value="Unassembled WGS sequence"/>
</dbReference>
<keyword evidence="4" id="KW-1185">Reference proteome</keyword>